<protein>
    <submittedName>
        <fullName evidence="4">Tumor protein p63-regulatedprotein 1 protein</fullName>
    </submittedName>
</protein>
<evidence type="ECO:0000313" key="5">
    <source>
        <dbReference type="Proteomes" id="UP001205998"/>
    </source>
</evidence>
<dbReference type="AlphaFoldDB" id="A0AAD5B3W8"/>
<dbReference type="Proteomes" id="UP001205998">
    <property type="component" value="Unassembled WGS sequence"/>
</dbReference>
<proteinExistence type="inferred from homology"/>
<dbReference type="GO" id="GO:0005737">
    <property type="term" value="C:cytoplasm"/>
    <property type="evidence" value="ECO:0007669"/>
    <property type="project" value="TreeGrafter"/>
</dbReference>
<dbReference type="Pfam" id="PF12456">
    <property type="entry name" value="hSac2"/>
    <property type="match status" value="1"/>
</dbReference>
<dbReference type="InterPro" id="IPR034753">
    <property type="entry name" value="hSac2"/>
</dbReference>
<evidence type="ECO:0000259" key="3">
    <source>
        <dbReference type="PROSITE" id="PS51791"/>
    </source>
</evidence>
<feature type="region of interest" description="Disordered" evidence="2">
    <location>
        <begin position="79"/>
        <end position="110"/>
    </location>
</feature>
<dbReference type="InterPro" id="IPR040242">
    <property type="entry name" value="TPRG1-like"/>
</dbReference>
<feature type="domain" description="HSac2" evidence="3">
    <location>
        <begin position="214"/>
        <end position="387"/>
    </location>
</feature>
<evidence type="ECO:0000256" key="2">
    <source>
        <dbReference type="SAM" id="MobiDB-lite"/>
    </source>
</evidence>
<accession>A0AAD5B3W8</accession>
<gene>
    <name evidence="4" type="ORF">C0J50_2784</name>
</gene>
<dbReference type="EMBL" id="MU545793">
    <property type="protein sequence ID" value="KAI5628294.1"/>
    <property type="molecule type" value="Genomic_DNA"/>
</dbReference>
<dbReference type="PANTHER" id="PTHR31108:SF6">
    <property type="entry name" value="TUMOR PROTEIN P63-REGULATED GENE 1 PROTEIN"/>
    <property type="match status" value="1"/>
</dbReference>
<feature type="region of interest" description="Disordered" evidence="2">
    <location>
        <begin position="150"/>
        <end position="175"/>
    </location>
</feature>
<comment type="similarity">
    <text evidence="1">Belongs to the TPRG1 family.</text>
</comment>
<dbReference type="PROSITE" id="PS51791">
    <property type="entry name" value="HSAC2"/>
    <property type="match status" value="1"/>
</dbReference>
<reference evidence="4" key="1">
    <citation type="submission" date="2018-07" db="EMBL/GenBank/DDBJ databases">
        <title>Comparative genomics of catfishes provides insights into carnivory and benthic adaptation.</title>
        <authorList>
            <person name="Zhang Y."/>
            <person name="Wang D."/>
            <person name="Peng Z."/>
            <person name="Zheng S."/>
            <person name="Shao F."/>
            <person name="Tao W."/>
        </authorList>
    </citation>
    <scope>NUCLEOTIDE SEQUENCE</scope>
    <source>
        <strain evidence="4">Chongqing</strain>
    </source>
</reference>
<name>A0AAD5B3W8_SILAS</name>
<organism evidence="4 5">
    <name type="scientific">Silurus asotus</name>
    <name type="common">Amur catfish</name>
    <name type="synonym">Parasilurus asotus</name>
    <dbReference type="NCBI Taxonomy" id="30991"/>
    <lineage>
        <taxon>Eukaryota</taxon>
        <taxon>Metazoa</taxon>
        <taxon>Chordata</taxon>
        <taxon>Craniata</taxon>
        <taxon>Vertebrata</taxon>
        <taxon>Euteleostomi</taxon>
        <taxon>Actinopterygii</taxon>
        <taxon>Neopterygii</taxon>
        <taxon>Teleostei</taxon>
        <taxon>Ostariophysi</taxon>
        <taxon>Siluriformes</taxon>
        <taxon>Siluridae</taxon>
        <taxon>Silurus</taxon>
    </lineage>
</organism>
<evidence type="ECO:0000313" key="4">
    <source>
        <dbReference type="EMBL" id="KAI5628294.1"/>
    </source>
</evidence>
<evidence type="ECO:0000256" key="1">
    <source>
        <dbReference type="ARBA" id="ARBA00009163"/>
    </source>
</evidence>
<sequence length="421" mass="47138">MKHDPTVSGKHSVSEDIQFAGKVAKLLILFQTSMLSCRDEWPCQSLCMCMTCEVNTRQCKTTQDSAKQHKTVQDNTRQCKTTQDRQHRTVQDNTGQCKTTQDSASQHKTVQDNTGQYYRTLTAQISSIMSERDEESFKSVQLDQQVADSSNAAPEVHQSNNSALSVTVPENTETKTSLPAANTIKTTPTTTTDAEQGGRWASAVNQFKLKRFFVLRPGTLDSAIEDIKSLVDQKTDGAVESVWLLAEIDHWNNEKERLVLITEKSLLICKYDFIMLNCEQIQRIPLNLVDRITQGPFTFPPRSLLSREGEGVRVDWDKLREPSLTSRWNPFATDYPYSTLTYHPVQNVNEKLAKICDLQSFKEQLTAAAQKAHSTNPVPGKANGVLLLNQPVLIEAYVGLMSTLGNQNKLGYCLARGNVGF</sequence>
<keyword evidence="5" id="KW-1185">Reference proteome</keyword>
<dbReference type="InterPro" id="IPR022158">
    <property type="entry name" value="Inositol_phosphatase"/>
</dbReference>
<dbReference type="PANTHER" id="PTHR31108">
    <property type="entry name" value="TUMOR PROTEIN P63-REGULATED GENE 1-LIKE PROTEIN"/>
    <property type="match status" value="1"/>
</dbReference>
<feature type="compositionally biased region" description="Polar residues" evidence="2">
    <location>
        <begin position="91"/>
        <end position="110"/>
    </location>
</feature>
<comment type="caution">
    <text evidence="4">The sequence shown here is derived from an EMBL/GenBank/DDBJ whole genome shotgun (WGS) entry which is preliminary data.</text>
</comment>